<dbReference type="CDD" id="cd13128">
    <property type="entry name" value="MATE_Wzx_like"/>
    <property type="match status" value="1"/>
</dbReference>
<organism evidence="7 9">
    <name type="scientific">Pyrococcus abyssi (strain GE5 / Orsay)</name>
    <dbReference type="NCBI Taxonomy" id="272844"/>
    <lineage>
        <taxon>Archaea</taxon>
        <taxon>Methanobacteriati</taxon>
        <taxon>Methanobacteriota</taxon>
        <taxon>Thermococci</taxon>
        <taxon>Thermococcales</taxon>
        <taxon>Thermococcaceae</taxon>
        <taxon>Pyrococcus</taxon>
    </lineage>
</organism>
<evidence type="ECO:0000256" key="3">
    <source>
        <dbReference type="ARBA" id="ARBA00022692"/>
    </source>
</evidence>
<dbReference type="GO" id="GO:0005886">
    <property type="term" value="C:plasma membrane"/>
    <property type="evidence" value="ECO:0007669"/>
    <property type="project" value="UniProtKB-SubCell"/>
</dbReference>
<feature type="transmembrane region" description="Helical" evidence="6">
    <location>
        <begin position="185"/>
        <end position="205"/>
    </location>
</feature>
<feature type="transmembrane region" description="Helical" evidence="6">
    <location>
        <begin position="432"/>
        <end position="450"/>
    </location>
</feature>
<dbReference type="PIR" id="H75097">
    <property type="entry name" value="H75097"/>
</dbReference>
<sequence>MSSEVTQALARIARGTGIIFAGTLISTFLGFITRVLIARHFSESDYGVFNLALTILTISFIVATLGFPTSLPREIPVYREKYPEKVNRLISTVILVVVATSIILMAFLFLGSQAIAEVFKEPKLVEPLKVISLALPFYALTSMLVSISQGFGRVREKVYFTNITYPTLFLAFATLGVIFGKSIKAVVIAYTLSWVVTLFLIVWDYSRVKIFTLELTFDLNIAKSLLTFSLPLLLSGILGFVMTWTDTLMIGYYLTSREVGIYNSATPLAKMLPIFLASFSYLYMPISSQLYAQGKVKEMGRVYQMTTKWTFLLTLPMFLMLVLFPQATISFIFGEKYLDASVALQILAIGFMFHTFLGLNGLTLVIIGESKLNMIGDLIAALSNILLNIALIPFYGVNGAAFATSVSYIVANFFRSFWLYRKTGIHPFTKNYLKPLGIGVLLVGMIKAVHLNVGNIWYALILLGLILVVYSLLVLVVKSLDREDLELMLEIEKKLGLNLGILKNFLKRFAQ</sequence>
<feature type="transmembrane region" description="Helical" evidence="6">
    <location>
        <begin position="159"/>
        <end position="179"/>
    </location>
</feature>
<dbReference type="InterPro" id="IPR002797">
    <property type="entry name" value="Polysacc_synth"/>
</dbReference>
<feature type="transmembrane region" description="Helical" evidence="6">
    <location>
        <begin position="374"/>
        <end position="395"/>
    </location>
</feature>
<dbReference type="EMBL" id="HE613800">
    <property type="protein sequence ID" value="CCE70599.1"/>
    <property type="molecule type" value="Genomic_DNA"/>
</dbReference>
<dbReference type="RefSeq" id="WP_010868291.1">
    <property type="nucleotide sequence ID" value="NC_000868.1"/>
</dbReference>
<keyword evidence="5 6" id="KW-0472">Membrane</keyword>
<evidence type="ECO:0000313" key="9">
    <source>
        <dbReference type="Proteomes" id="UP000000810"/>
    </source>
</evidence>
<dbReference type="PANTHER" id="PTHR30250:SF27">
    <property type="entry name" value="POLYSACCHARIDE BIOSYNTHESIS PROTEIN"/>
    <property type="match status" value="1"/>
</dbReference>
<dbReference type="PANTHER" id="PTHR30250">
    <property type="entry name" value="PST FAMILY PREDICTED COLANIC ACID TRANSPORTER"/>
    <property type="match status" value="1"/>
</dbReference>
<feature type="transmembrane region" description="Helical" evidence="6">
    <location>
        <begin position="312"/>
        <end position="334"/>
    </location>
</feature>
<evidence type="ECO:0000313" key="10">
    <source>
        <dbReference type="Proteomes" id="UP000009139"/>
    </source>
</evidence>
<dbReference type="STRING" id="272844.PAB0783"/>
<gene>
    <name evidence="7" type="ordered locus">PAB0783</name>
</gene>
<keyword evidence="3 6" id="KW-0812">Transmembrane</keyword>
<dbReference type="AlphaFoldDB" id="Q9UZH4"/>
<feature type="transmembrane region" description="Helical" evidence="6">
    <location>
        <begin position="12"/>
        <end position="37"/>
    </location>
</feature>
<evidence type="ECO:0000313" key="8">
    <source>
        <dbReference type="EMBL" id="CCE70599.1"/>
    </source>
</evidence>
<feature type="transmembrane region" description="Helical" evidence="6">
    <location>
        <begin position="89"/>
        <end position="110"/>
    </location>
</feature>
<evidence type="ECO:0000256" key="6">
    <source>
        <dbReference type="SAM" id="Phobius"/>
    </source>
</evidence>
<dbReference type="InterPro" id="IPR050833">
    <property type="entry name" value="Poly_Biosynth_Transport"/>
</dbReference>
<evidence type="ECO:0000256" key="5">
    <source>
        <dbReference type="ARBA" id="ARBA00023136"/>
    </source>
</evidence>
<comment type="subcellular location">
    <subcellularLocation>
        <location evidence="1">Cell membrane</location>
        <topology evidence="1">Multi-pass membrane protein</topology>
    </subcellularLocation>
</comment>
<dbReference type="HOGENOM" id="CLU_022017_5_1_2"/>
<reference evidence="7" key="3">
    <citation type="journal article" date="2001" name="Genome Res.">
        <title>Genome evolution at the genus level: comparison of three complete genomes of hyperthermophilic archaea.</title>
        <authorList>
            <person name="Lecompte O."/>
            <person name="Ripp R."/>
            <person name="Puzos-Barbe V."/>
            <person name="Duprat S."/>
            <person name="Heilig R."/>
            <person name="Dietrich J."/>
            <person name="Thierry J.C."/>
            <person name="Poch O."/>
        </authorList>
    </citation>
    <scope>NUCLEOTIDE SEQUENCE</scope>
    <source>
        <strain evidence="7">Orsay</strain>
    </source>
</reference>
<evidence type="ECO:0000256" key="1">
    <source>
        <dbReference type="ARBA" id="ARBA00004651"/>
    </source>
</evidence>
<evidence type="ECO:0000256" key="2">
    <source>
        <dbReference type="ARBA" id="ARBA00022475"/>
    </source>
</evidence>
<evidence type="ECO:0000313" key="7">
    <source>
        <dbReference type="EMBL" id="CAB50085.1"/>
    </source>
</evidence>
<dbReference type="PATRIC" id="fig|272844.11.peg.1245"/>
<dbReference type="EMBL" id="AJ248286">
    <property type="protein sequence ID" value="CAB50085.1"/>
    <property type="molecule type" value="Genomic_DNA"/>
</dbReference>
<reference evidence="7" key="1">
    <citation type="submission" date="1999-07" db="EMBL/GenBank/DDBJ databases">
        <authorList>
            <person name="Genoscope"/>
        </authorList>
    </citation>
    <scope>NUCLEOTIDE SEQUENCE</scope>
    <source>
        <strain evidence="7">Orsay</strain>
    </source>
</reference>
<feature type="transmembrane region" description="Helical" evidence="6">
    <location>
        <begin position="130"/>
        <end position="147"/>
    </location>
</feature>
<dbReference type="Pfam" id="PF01943">
    <property type="entry name" value="Polysacc_synt"/>
    <property type="match status" value="1"/>
</dbReference>
<feature type="transmembrane region" description="Helical" evidence="6">
    <location>
        <begin position="401"/>
        <end position="420"/>
    </location>
</feature>
<evidence type="ECO:0000256" key="4">
    <source>
        <dbReference type="ARBA" id="ARBA00022989"/>
    </source>
</evidence>
<dbReference type="KEGG" id="pab:PAB0783"/>
<feature type="transmembrane region" description="Helical" evidence="6">
    <location>
        <begin position="456"/>
        <end position="477"/>
    </location>
</feature>
<dbReference type="Proteomes" id="UP000000810">
    <property type="component" value="Chromosome"/>
</dbReference>
<accession>Q9UZH4</accession>
<dbReference type="OrthoDB" id="19148at2157"/>
<keyword evidence="4 6" id="KW-1133">Transmembrane helix</keyword>
<dbReference type="eggNOG" id="arCOG02209">
    <property type="taxonomic scope" value="Archaea"/>
</dbReference>
<feature type="transmembrane region" description="Helical" evidence="6">
    <location>
        <begin position="225"/>
        <end position="254"/>
    </location>
</feature>
<feature type="transmembrane region" description="Helical" evidence="6">
    <location>
        <begin position="49"/>
        <end position="68"/>
    </location>
</feature>
<protein>
    <submittedName>
        <fullName evidence="8">Polysaccharide biosynthesis related protein</fullName>
    </submittedName>
</protein>
<reference evidence="7" key="2">
    <citation type="journal article" date="2000" name="J. Mol. Biol.">
        <title>Archaeal homologs of eukaryotic methylation guide small nucleolar RNAs: lessons from the Pyrococcus genomes.</title>
        <authorList>
            <person name="Gaspin C."/>
            <person name="Cavaille J."/>
            <person name="Erauso G."/>
        </authorList>
    </citation>
    <scope>NUCLEOTIDE SEQUENCE</scope>
    <source>
        <strain evidence="7">Orsay</strain>
    </source>
</reference>
<feature type="transmembrane region" description="Helical" evidence="6">
    <location>
        <begin position="346"/>
        <end position="367"/>
    </location>
</feature>
<name>Q9UZH4_PYRAB</name>
<keyword evidence="2" id="KW-1003">Cell membrane</keyword>
<keyword evidence="9" id="KW-1185">Reference proteome</keyword>
<proteinExistence type="predicted"/>
<dbReference type="Proteomes" id="UP000009139">
    <property type="component" value="Chromosome"/>
</dbReference>
<reference evidence="7 9" key="4">
    <citation type="journal article" date="2003" name="Mol. Microbiol.">
        <title>An integrated analysis of the genome of the hyperthermophilic archaeon Pyrococcus abyssi.</title>
        <authorList>
            <person name="Cohen G."/>
            <person name="Barbe V."/>
            <person name="Flament D."/>
            <person name="Galperin M."/>
            <person name="Heilig R."/>
            <person name="Ripp R."/>
            <person name="Lecompte O."/>
            <person name="Prieur D."/>
            <person name="Poch O."/>
            <person name="Quellerou J."/>
            <person name="Thierry J.C."/>
            <person name="Van der Oost J."/>
            <person name="Weissenbach J."/>
            <person name="Zivanovic Y."/>
            <person name="Forterre P."/>
        </authorList>
    </citation>
    <scope>NUCLEOTIDE SEQUENCE [LARGE SCALE GENOMIC DNA]</scope>
    <source>
        <strain evidence="9">GE5 / Orsay</strain>
        <strain evidence="7">Orsay</strain>
    </source>
</reference>
<reference evidence="8 10" key="5">
    <citation type="journal article" date="2012" name="Curr. Microbiol.">
        <title>Re-annotation of two hyperthermophilic archaea Pyrococcus abyssi GE5 and Pyrococcus furiosus DSM 3638.</title>
        <authorList>
            <person name="Gao J."/>
            <person name="Wang J."/>
        </authorList>
    </citation>
    <scope>GENOME REANNOTATION</scope>
    <source>
        <strain evidence="8">GE5</strain>
        <strain evidence="10">GE5 / Orsay</strain>
    </source>
</reference>